<accession>A0A5A5TJW9</accession>
<protein>
    <recommendedName>
        <fullName evidence="3">Haloacid dehalogenase</fullName>
    </recommendedName>
</protein>
<dbReference type="Gene3D" id="3.40.50.1000">
    <property type="entry name" value="HAD superfamily/HAD-like"/>
    <property type="match status" value="1"/>
</dbReference>
<evidence type="ECO:0000313" key="2">
    <source>
        <dbReference type="Proteomes" id="UP000322530"/>
    </source>
</evidence>
<dbReference type="AlphaFoldDB" id="A0A5A5TJW9"/>
<dbReference type="InterPro" id="IPR023214">
    <property type="entry name" value="HAD_sf"/>
</dbReference>
<dbReference type="PANTHER" id="PTHR10000:SF8">
    <property type="entry name" value="HAD SUPERFAMILY HYDROLASE-LIKE, TYPE 3"/>
    <property type="match status" value="1"/>
</dbReference>
<dbReference type="SUPFAM" id="SSF56784">
    <property type="entry name" value="HAD-like"/>
    <property type="match status" value="1"/>
</dbReference>
<organism evidence="1 2">
    <name type="scientific">Dictyobacter arantiisoli</name>
    <dbReference type="NCBI Taxonomy" id="2014874"/>
    <lineage>
        <taxon>Bacteria</taxon>
        <taxon>Bacillati</taxon>
        <taxon>Chloroflexota</taxon>
        <taxon>Ktedonobacteria</taxon>
        <taxon>Ktedonobacterales</taxon>
        <taxon>Dictyobacteraceae</taxon>
        <taxon>Dictyobacter</taxon>
    </lineage>
</organism>
<reference evidence="1 2" key="1">
    <citation type="submission" date="2019-01" db="EMBL/GenBank/DDBJ databases">
        <title>Draft genome sequence of Dictyobacter sp. Uno17.</title>
        <authorList>
            <person name="Wang C.M."/>
            <person name="Zheng Y."/>
            <person name="Sakai Y."/>
            <person name="Abe K."/>
            <person name="Yokota A."/>
            <person name="Yabe S."/>
        </authorList>
    </citation>
    <scope>NUCLEOTIDE SEQUENCE [LARGE SCALE GENOMIC DNA]</scope>
    <source>
        <strain evidence="1 2">Uno17</strain>
    </source>
</reference>
<dbReference type="Proteomes" id="UP000322530">
    <property type="component" value="Unassembled WGS sequence"/>
</dbReference>
<dbReference type="Pfam" id="PF08282">
    <property type="entry name" value="Hydrolase_3"/>
    <property type="match status" value="1"/>
</dbReference>
<dbReference type="RefSeq" id="WP_149404711.1">
    <property type="nucleotide sequence ID" value="NZ_BIXY01000173.1"/>
</dbReference>
<dbReference type="OrthoDB" id="9790031at2"/>
<dbReference type="PROSITE" id="PS01229">
    <property type="entry name" value="COF_2"/>
    <property type="match status" value="1"/>
</dbReference>
<dbReference type="PANTHER" id="PTHR10000">
    <property type="entry name" value="PHOSPHOSERINE PHOSPHATASE"/>
    <property type="match status" value="1"/>
</dbReference>
<proteinExistence type="predicted"/>
<comment type="caution">
    <text evidence="1">The sequence shown here is derived from an EMBL/GenBank/DDBJ whole genome shotgun (WGS) entry which is preliminary data.</text>
</comment>
<dbReference type="NCBIfam" id="TIGR01484">
    <property type="entry name" value="HAD-SF-IIB"/>
    <property type="match status" value="1"/>
</dbReference>
<dbReference type="GO" id="GO:0016791">
    <property type="term" value="F:phosphatase activity"/>
    <property type="evidence" value="ECO:0007669"/>
    <property type="project" value="TreeGrafter"/>
</dbReference>
<keyword evidence="2" id="KW-1185">Reference proteome</keyword>
<dbReference type="GO" id="GO:0000287">
    <property type="term" value="F:magnesium ion binding"/>
    <property type="evidence" value="ECO:0007669"/>
    <property type="project" value="TreeGrafter"/>
</dbReference>
<dbReference type="InterPro" id="IPR006379">
    <property type="entry name" value="HAD-SF_hydro_IIB"/>
</dbReference>
<dbReference type="GO" id="GO:0005829">
    <property type="term" value="C:cytosol"/>
    <property type="evidence" value="ECO:0007669"/>
    <property type="project" value="TreeGrafter"/>
</dbReference>
<evidence type="ECO:0008006" key="3">
    <source>
        <dbReference type="Google" id="ProtNLM"/>
    </source>
</evidence>
<gene>
    <name evidence="1" type="ORF">KDI_54850</name>
</gene>
<evidence type="ECO:0000313" key="1">
    <source>
        <dbReference type="EMBL" id="GCF11921.1"/>
    </source>
</evidence>
<name>A0A5A5TJW9_9CHLR</name>
<dbReference type="InterPro" id="IPR036412">
    <property type="entry name" value="HAD-like_sf"/>
</dbReference>
<sequence length="187" mass="21101">MSIKQETYFNPLVIEAAHQLDLQLCYYTEQQLYIEADLYSHRHWYLAHAQVKQIDDIGSLCSLPCIKLGAYGDGETLREKRQLLEQRFMGQLYVTQTAHEWLEFLHPEVSKANALRTIAQLLNIPSAEIMAIGDNHNDIEMLRLAGLGVAMGNAHAEIKSVADYVTLSNDEDGAALAIEKFVLNPKD</sequence>
<dbReference type="EMBL" id="BIXY01000173">
    <property type="protein sequence ID" value="GCF11921.1"/>
    <property type="molecule type" value="Genomic_DNA"/>
</dbReference>